<comment type="similarity">
    <text evidence="1">Belongs to the sigma-70 factor family. ECF subfamily.</text>
</comment>
<reference evidence="7 8" key="1">
    <citation type="submission" date="2020-08" db="EMBL/GenBank/DDBJ databases">
        <authorList>
            <person name="Liu C."/>
            <person name="Sun Q."/>
        </authorList>
    </citation>
    <scope>NUCLEOTIDE SEQUENCE [LARGE SCALE GENOMIC DNA]</scope>
    <source>
        <strain evidence="7 8">NSJ-29</strain>
    </source>
</reference>
<evidence type="ECO:0000259" key="5">
    <source>
        <dbReference type="Pfam" id="PF04542"/>
    </source>
</evidence>
<dbReference type="InterPro" id="IPR014284">
    <property type="entry name" value="RNA_pol_sigma-70_dom"/>
</dbReference>
<accession>A0A7G9GAW2</accession>
<dbReference type="CDD" id="cd06171">
    <property type="entry name" value="Sigma70_r4"/>
    <property type="match status" value="1"/>
</dbReference>
<dbReference type="InterPro" id="IPR013324">
    <property type="entry name" value="RNA_pol_sigma_r3/r4-like"/>
</dbReference>
<dbReference type="InterPro" id="IPR036388">
    <property type="entry name" value="WH-like_DNA-bd_sf"/>
</dbReference>
<protein>
    <submittedName>
        <fullName evidence="7">Sigma-70 family RNA polymerase sigma factor</fullName>
    </submittedName>
</protein>
<evidence type="ECO:0000313" key="7">
    <source>
        <dbReference type="EMBL" id="QNM07944.1"/>
    </source>
</evidence>
<dbReference type="SUPFAM" id="SSF88946">
    <property type="entry name" value="Sigma2 domain of RNA polymerase sigma factors"/>
    <property type="match status" value="1"/>
</dbReference>
<sequence>MSLQIFRGDREEGRTAYRPDIEILFQQYSDMVYKIAWNQTGNYHDAEDVFQDVFVQLIRYQSSIRSEEHARAWLIRVTVNRCRKLSGSAWNRHRAELDPNLTAPERADPELWEEVAKLPDKYRLVIHLFYYEGMKIQEIARILECSDGTVKSQLSRARGMLKISLEGGGYVG</sequence>
<dbReference type="Pfam" id="PF04542">
    <property type="entry name" value="Sigma70_r2"/>
    <property type="match status" value="1"/>
</dbReference>
<dbReference type="SUPFAM" id="SSF88659">
    <property type="entry name" value="Sigma3 and sigma4 domains of RNA polymerase sigma factors"/>
    <property type="match status" value="1"/>
</dbReference>
<dbReference type="Pfam" id="PF08281">
    <property type="entry name" value="Sigma70_r4_2"/>
    <property type="match status" value="1"/>
</dbReference>
<evidence type="ECO:0000256" key="4">
    <source>
        <dbReference type="ARBA" id="ARBA00023163"/>
    </source>
</evidence>
<dbReference type="GO" id="GO:0003677">
    <property type="term" value="F:DNA binding"/>
    <property type="evidence" value="ECO:0007669"/>
    <property type="project" value="InterPro"/>
</dbReference>
<dbReference type="InterPro" id="IPR007627">
    <property type="entry name" value="RNA_pol_sigma70_r2"/>
</dbReference>
<dbReference type="GO" id="GO:0006352">
    <property type="term" value="P:DNA-templated transcription initiation"/>
    <property type="evidence" value="ECO:0007669"/>
    <property type="project" value="InterPro"/>
</dbReference>
<proteinExistence type="inferred from homology"/>
<gene>
    <name evidence="7" type="ORF">H9Q79_13645</name>
</gene>
<feature type="domain" description="RNA polymerase sigma-70 region 2" evidence="5">
    <location>
        <begin position="24"/>
        <end position="84"/>
    </location>
</feature>
<dbReference type="NCBIfam" id="TIGR02937">
    <property type="entry name" value="sigma70-ECF"/>
    <property type="match status" value="1"/>
</dbReference>
<dbReference type="InterPro" id="IPR013249">
    <property type="entry name" value="RNA_pol_sigma70_r4_t2"/>
</dbReference>
<dbReference type="PANTHER" id="PTHR43133:SF51">
    <property type="entry name" value="RNA POLYMERASE SIGMA FACTOR"/>
    <property type="match status" value="1"/>
</dbReference>
<dbReference type="EMBL" id="CP060635">
    <property type="protein sequence ID" value="QNM07944.1"/>
    <property type="molecule type" value="Genomic_DNA"/>
</dbReference>
<evidence type="ECO:0000313" key="8">
    <source>
        <dbReference type="Proteomes" id="UP000515860"/>
    </source>
</evidence>
<organism evidence="7 8">
    <name type="scientific">Wansuia hejianensis</name>
    <dbReference type="NCBI Taxonomy" id="2763667"/>
    <lineage>
        <taxon>Bacteria</taxon>
        <taxon>Bacillati</taxon>
        <taxon>Bacillota</taxon>
        <taxon>Clostridia</taxon>
        <taxon>Lachnospirales</taxon>
        <taxon>Lachnospiraceae</taxon>
        <taxon>Wansuia</taxon>
    </lineage>
</organism>
<dbReference type="GO" id="GO:0016987">
    <property type="term" value="F:sigma factor activity"/>
    <property type="evidence" value="ECO:0007669"/>
    <property type="project" value="UniProtKB-KW"/>
</dbReference>
<dbReference type="AlphaFoldDB" id="A0A7G9GAW2"/>
<feature type="domain" description="RNA polymerase sigma factor 70 region 4 type 2" evidence="6">
    <location>
        <begin position="111"/>
        <end position="159"/>
    </location>
</feature>
<evidence type="ECO:0000259" key="6">
    <source>
        <dbReference type="Pfam" id="PF08281"/>
    </source>
</evidence>
<dbReference type="PANTHER" id="PTHR43133">
    <property type="entry name" value="RNA POLYMERASE ECF-TYPE SIGMA FACTO"/>
    <property type="match status" value="1"/>
</dbReference>
<keyword evidence="2" id="KW-0805">Transcription regulation</keyword>
<name>A0A7G9GAW2_9FIRM</name>
<dbReference type="KEGG" id="whj:H9Q79_13645"/>
<dbReference type="InterPro" id="IPR013325">
    <property type="entry name" value="RNA_pol_sigma_r2"/>
</dbReference>
<evidence type="ECO:0000256" key="3">
    <source>
        <dbReference type="ARBA" id="ARBA00023082"/>
    </source>
</evidence>
<keyword evidence="3" id="KW-0731">Sigma factor</keyword>
<keyword evidence="8" id="KW-1185">Reference proteome</keyword>
<dbReference type="RefSeq" id="WP_118644322.1">
    <property type="nucleotide sequence ID" value="NZ_CP060635.1"/>
</dbReference>
<evidence type="ECO:0000256" key="2">
    <source>
        <dbReference type="ARBA" id="ARBA00023015"/>
    </source>
</evidence>
<dbReference type="Proteomes" id="UP000515860">
    <property type="component" value="Chromosome"/>
</dbReference>
<keyword evidence="4" id="KW-0804">Transcription</keyword>
<dbReference type="Gene3D" id="1.10.1740.10">
    <property type="match status" value="1"/>
</dbReference>
<dbReference type="Gene3D" id="1.10.10.10">
    <property type="entry name" value="Winged helix-like DNA-binding domain superfamily/Winged helix DNA-binding domain"/>
    <property type="match status" value="1"/>
</dbReference>
<dbReference type="InterPro" id="IPR039425">
    <property type="entry name" value="RNA_pol_sigma-70-like"/>
</dbReference>
<evidence type="ECO:0000256" key="1">
    <source>
        <dbReference type="ARBA" id="ARBA00010641"/>
    </source>
</evidence>